<keyword evidence="1" id="KW-0175">Coiled coil</keyword>
<proteinExistence type="predicted"/>
<evidence type="ECO:0000256" key="1">
    <source>
        <dbReference type="SAM" id="Coils"/>
    </source>
</evidence>
<dbReference type="SUPFAM" id="SSF88659">
    <property type="entry name" value="Sigma3 and sigma4 domains of RNA polymerase sigma factors"/>
    <property type="match status" value="1"/>
</dbReference>
<name>A0ABW1REE8_9LACO</name>
<gene>
    <name evidence="2" type="ORF">ACFQGP_07740</name>
</gene>
<feature type="coiled-coil region" evidence="1">
    <location>
        <begin position="31"/>
        <end position="58"/>
    </location>
</feature>
<sequence>MSWNLRKSEHELDRWLTGDLSRIAVAEGSKQAKLEEHIAEIKTELAVQKQEAQEAEALLKAFDGIDSAIVYGKYVEGKTLEQIANDCDYSYSYVKQRHAELKRWLTFIDKYELDVLRFSLDR</sequence>
<dbReference type="InterPro" id="IPR036388">
    <property type="entry name" value="WH-like_DNA-bd_sf"/>
</dbReference>
<accession>A0ABW1REE8</accession>
<dbReference type="InterPro" id="IPR013324">
    <property type="entry name" value="RNA_pol_sigma_r3/r4-like"/>
</dbReference>
<protein>
    <recommendedName>
        <fullName evidence="4">Phage protein</fullName>
    </recommendedName>
</protein>
<comment type="caution">
    <text evidence="2">The sequence shown here is derived from an EMBL/GenBank/DDBJ whole genome shotgun (WGS) entry which is preliminary data.</text>
</comment>
<reference evidence="3" key="1">
    <citation type="journal article" date="2019" name="Int. J. Syst. Evol. Microbiol.">
        <title>The Global Catalogue of Microorganisms (GCM) 10K type strain sequencing project: providing services to taxonomists for standard genome sequencing and annotation.</title>
        <authorList>
            <consortium name="The Broad Institute Genomics Platform"/>
            <consortium name="The Broad Institute Genome Sequencing Center for Infectious Disease"/>
            <person name="Wu L."/>
            <person name="Ma J."/>
        </authorList>
    </citation>
    <scope>NUCLEOTIDE SEQUENCE [LARGE SCALE GENOMIC DNA]</scope>
    <source>
        <strain evidence="3">CCM 8904</strain>
    </source>
</reference>
<evidence type="ECO:0000313" key="3">
    <source>
        <dbReference type="Proteomes" id="UP001596289"/>
    </source>
</evidence>
<keyword evidence="3" id="KW-1185">Reference proteome</keyword>
<dbReference type="EMBL" id="JBHSSL010000042">
    <property type="protein sequence ID" value="MFC6170466.1"/>
    <property type="molecule type" value="Genomic_DNA"/>
</dbReference>
<dbReference type="Gene3D" id="1.10.10.10">
    <property type="entry name" value="Winged helix-like DNA-binding domain superfamily/Winged helix DNA-binding domain"/>
    <property type="match status" value="1"/>
</dbReference>
<evidence type="ECO:0000313" key="2">
    <source>
        <dbReference type="EMBL" id="MFC6170466.1"/>
    </source>
</evidence>
<evidence type="ECO:0008006" key="4">
    <source>
        <dbReference type="Google" id="ProtNLM"/>
    </source>
</evidence>
<organism evidence="2 3">
    <name type="scientific">Loigolactobacillus jiayinensis</name>
    <dbReference type="NCBI Taxonomy" id="2486016"/>
    <lineage>
        <taxon>Bacteria</taxon>
        <taxon>Bacillati</taxon>
        <taxon>Bacillota</taxon>
        <taxon>Bacilli</taxon>
        <taxon>Lactobacillales</taxon>
        <taxon>Lactobacillaceae</taxon>
        <taxon>Loigolactobacillus</taxon>
    </lineage>
</organism>
<dbReference type="Proteomes" id="UP001596289">
    <property type="component" value="Unassembled WGS sequence"/>
</dbReference>